<dbReference type="Proteomes" id="UP001054252">
    <property type="component" value="Unassembled WGS sequence"/>
</dbReference>
<proteinExistence type="predicted"/>
<evidence type="ECO:0000313" key="4">
    <source>
        <dbReference type="Proteomes" id="UP001054252"/>
    </source>
</evidence>
<organism evidence="3 4">
    <name type="scientific">Rubroshorea leprosula</name>
    <dbReference type="NCBI Taxonomy" id="152421"/>
    <lineage>
        <taxon>Eukaryota</taxon>
        <taxon>Viridiplantae</taxon>
        <taxon>Streptophyta</taxon>
        <taxon>Embryophyta</taxon>
        <taxon>Tracheophyta</taxon>
        <taxon>Spermatophyta</taxon>
        <taxon>Magnoliopsida</taxon>
        <taxon>eudicotyledons</taxon>
        <taxon>Gunneridae</taxon>
        <taxon>Pentapetalae</taxon>
        <taxon>rosids</taxon>
        <taxon>malvids</taxon>
        <taxon>Malvales</taxon>
        <taxon>Dipterocarpaceae</taxon>
        <taxon>Rubroshorea</taxon>
    </lineage>
</organism>
<keyword evidence="4" id="KW-1185">Reference proteome</keyword>
<evidence type="ECO:0000313" key="3">
    <source>
        <dbReference type="EMBL" id="GKV26399.1"/>
    </source>
</evidence>
<evidence type="ECO:0000256" key="2">
    <source>
        <dbReference type="SAM" id="SignalP"/>
    </source>
</evidence>
<dbReference type="EMBL" id="BPVZ01000072">
    <property type="protein sequence ID" value="GKV26399.1"/>
    <property type="molecule type" value="Genomic_DNA"/>
</dbReference>
<dbReference type="AlphaFoldDB" id="A0AAV5KPB2"/>
<sequence length="98" mass="10686">MAGEQIRSVIVVAFLLFLCLNNMISETDAQYPLRGLKMGGMKGSSYGRLSFENIKESGPSPLGPGHKRRSAPHEDGRQDPGPSREVGLGQDELNGRHH</sequence>
<protein>
    <submittedName>
        <fullName evidence="3">Uncharacterized protein</fullName>
    </submittedName>
</protein>
<gene>
    <name evidence="3" type="ORF">SLEP1_g35714</name>
</gene>
<evidence type="ECO:0000256" key="1">
    <source>
        <dbReference type="SAM" id="MobiDB-lite"/>
    </source>
</evidence>
<comment type="caution">
    <text evidence="3">The sequence shown here is derived from an EMBL/GenBank/DDBJ whole genome shotgun (WGS) entry which is preliminary data.</text>
</comment>
<feature type="region of interest" description="Disordered" evidence="1">
    <location>
        <begin position="47"/>
        <end position="98"/>
    </location>
</feature>
<reference evidence="3 4" key="1">
    <citation type="journal article" date="2021" name="Commun. Biol.">
        <title>The genome of Shorea leprosula (Dipterocarpaceae) highlights the ecological relevance of drought in aseasonal tropical rainforests.</title>
        <authorList>
            <person name="Ng K.K.S."/>
            <person name="Kobayashi M.J."/>
            <person name="Fawcett J.A."/>
            <person name="Hatakeyama M."/>
            <person name="Paape T."/>
            <person name="Ng C.H."/>
            <person name="Ang C.C."/>
            <person name="Tnah L.H."/>
            <person name="Lee C.T."/>
            <person name="Nishiyama T."/>
            <person name="Sese J."/>
            <person name="O'Brien M.J."/>
            <person name="Copetti D."/>
            <person name="Mohd Noor M.I."/>
            <person name="Ong R.C."/>
            <person name="Putra M."/>
            <person name="Sireger I.Z."/>
            <person name="Indrioko S."/>
            <person name="Kosugi Y."/>
            <person name="Izuno A."/>
            <person name="Isagi Y."/>
            <person name="Lee S.L."/>
            <person name="Shimizu K.K."/>
        </authorList>
    </citation>
    <scope>NUCLEOTIDE SEQUENCE [LARGE SCALE GENOMIC DNA]</scope>
    <source>
        <strain evidence="3">214</strain>
    </source>
</reference>
<feature type="signal peptide" evidence="2">
    <location>
        <begin position="1"/>
        <end position="29"/>
    </location>
</feature>
<accession>A0AAV5KPB2</accession>
<name>A0AAV5KPB2_9ROSI</name>
<keyword evidence="2" id="KW-0732">Signal</keyword>
<feature type="chain" id="PRO_5043865177" evidence="2">
    <location>
        <begin position="30"/>
        <end position="98"/>
    </location>
</feature>